<comment type="caution">
    <text evidence="2">The sequence shown here is derived from an EMBL/GenBank/DDBJ whole genome shotgun (WGS) entry which is preliminary data.</text>
</comment>
<dbReference type="Proteomes" id="UP001055247">
    <property type="component" value="Unassembled WGS sequence"/>
</dbReference>
<accession>A0AAV4ZIX8</accession>
<dbReference type="InterPro" id="IPR036866">
    <property type="entry name" value="RibonucZ/Hydroxyglut_hydro"/>
</dbReference>
<organism evidence="2 3">
    <name type="scientific">Methylobacterium hispanicum</name>
    <dbReference type="NCBI Taxonomy" id="270350"/>
    <lineage>
        <taxon>Bacteria</taxon>
        <taxon>Pseudomonadati</taxon>
        <taxon>Pseudomonadota</taxon>
        <taxon>Alphaproteobacteria</taxon>
        <taxon>Hyphomicrobiales</taxon>
        <taxon>Methylobacteriaceae</taxon>
        <taxon>Methylobacterium</taxon>
    </lineage>
</organism>
<proteinExistence type="predicted"/>
<dbReference type="Gene3D" id="3.60.15.10">
    <property type="entry name" value="Ribonuclease Z/Hydroxyacylglutathione hydrolase-like"/>
    <property type="match status" value="1"/>
</dbReference>
<protein>
    <recommendedName>
        <fullName evidence="4">Metallo-beta-lactamase domain-containing protein</fullName>
    </recommendedName>
</protein>
<name>A0AAV4ZIX8_9HYPH</name>
<keyword evidence="3" id="KW-1185">Reference proteome</keyword>
<dbReference type="SUPFAM" id="SSF56281">
    <property type="entry name" value="Metallo-hydrolase/oxidoreductase"/>
    <property type="match status" value="1"/>
</dbReference>
<dbReference type="EMBL" id="BPQO01000005">
    <property type="protein sequence ID" value="GJD88138.1"/>
    <property type="molecule type" value="Genomic_DNA"/>
</dbReference>
<dbReference type="RefSeq" id="WP_156453938.1">
    <property type="nucleotide sequence ID" value="NZ_BPQO01000005.1"/>
</dbReference>
<gene>
    <name evidence="2" type="ORF">BHAOGJBA_1651</name>
</gene>
<reference evidence="2" key="2">
    <citation type="submission" date="2021-08" db="EMBL/GenBank/DDBJ databases">
        <authorList>
            <person name="Tani A."/>
            <person name="Ola A."/>
            <person name="Ogura Y."/>
            <person name="Katsura K."/>
            <person name="Hayashi T."/>
        </authorList>
    </citation>
    <scope>NUCLEOTIDE SEQUENCE</scope>
    <source>
        <strain evidence="2">DSM 16372</strain>
    </source>
</reference>
<evidence type="ECO:0000313" key="3">
    <source>
        <dbReference type="Proteomes" id="UP001055247"/>
    </source>
</evidence>
<feature type="region of interest" description="Disordered" evidence="1">
    <location>
        <begin position="235"/>
        <end position="273"/>
    </location>
</feature>
<reference evidence="2" key="1">
    <citation type="journal article" date="2016" name="Front. Microbiol.">
        <title>Genome Sequence of the Piezophilic, Mesophilic Sulfate-Reducing Bacterium Desulfovibrio indicus J2T.</title>
        <authorList>
            <person name="Cao J."/>
            <person name="Maignien L."/>
            <person name="Shao Z."/>
            <person name="Alain K."/>
            <person name="Jebbar M."/>
        </authorList>
    </citation>
    <scope>NUCLEOTIDE SEQUENCE</scope>
    <source>
        <strain evidence="2">DSM 16372</strain>
    </source>
</reference>
<evidence type="ECO:0000313" key="2">
    <source>
        <dbReference type="EMBL" id="GJD88138.1"/>
    </source>
</evidence>
<sequence length="420" mass="45714">MSGAKTLTVGEIRLIKRMLALNPPLNNQQILAHFTRPGRDINHRVIAQIKGGSHSNLAPATLAEAHAYMAAAGTIIRPSPDKFVQGGVQGTAFELILDWWPVGQGLFATGIIRRFGRGSSIGWVFDCGTTSTKSLLDDAIMFYGDRRDHCGPDRLNLVTISHFDRDHISGFVALLRGQVVELVLLPYVPLWQRLMIAIENRIGATDEIFGFFVDPAGFLSGLEGSEIQRVVFVPSVDGEGPKPQPPDAPIDGPVDVGDGNLKPELGQPPDEVSDDLGLTAGSDPRVSFLAEAGRIVVPTFWEFVPYNDARMLPRVTSAFLSKVAPILDRFRTDHANRVTALDDLKAAYDQNFGSFSRPRNLISLSLYSGPLGVRQSCLRFGRLILLALGTRQTDFPNCTLGICFSTVPRDVTAFCSSSAT</sequence>
<evidence type="ECO:0008006" key="4">
    <source>
        <dbReference type="Google" id="ProtNLM"/>
    </source>
</evidence>
<evidence type="ECO:0000256" key="1">
    <source>
        <dbReference type="SAM" id="MobiDB-lite"/>
    </source>
</evidence>
<dbReference type="AlphaFoldDB" id="A0AAV4ZIX8"/>